<dbReference type="InterPro" id="IPR002577">
    <property type="entry name" value="HTH_HxlR"/>
</dbReference>
<dbReference type="InterPro" id="IPR036390">
    <property type="entry name" value="WH_DNA-bd_sf"/>
</dbReference>
<dbReference type="InterPro" id="IPR011991">
    <property type="entry name" value="ArsR-like_HTH"/>
</dbReference>
<accession>A0ABT9QYK8</accession>
<dbReference type="Pfam" id="PF01638">
    <property type="entry name" value="HxlR"/>
    <property type="match status" value="1"/>
</dbReference>
<evidence type="ECO:0000259" key="5">
    <source>
        <dbReference type="PROSITE" id="PS51118"/>
    </source>
</evidence>
<dbReference type="CDD" id="cd00090">
    <property type="entry name" value="HTH_ARSR"/>
    <property type="match status" value="1"/>
</dbReference>
<organism evidence="6 7">
    <name type="scientific">Streptosporangium brasiliense</name>
    <dbReference type="NCBI Taxonomy" id="47480"/>
    <lineage>
        <taxon>Bacteria</taxon>
        <taxon>Bacillati</taxon>
        <taxon>Actinomycetota</taxon>
        <taxon>Actinomycetes</taxon>
        <taxon>Streptosporangiales</taxon>
        <taxon>Streptosporangiaceae</taxon>
        <taxon>Streptosporangium</taxon>
    </lineage>
</organism>
<keyword evidence="3" id="KW-0804">Transcription</keyword>
<comment type="caution">
    <text evidence="6">The sequence shown here is derived from an EMBL/GenBank/DDBJ whole genome shotgun (WGS) entry which is preliminary data.</text>
</comment>
<keyword evidence="7" id="KW-1185">Reference proteome</keyword>
<feature type="region of interest" description="Disordered" evidence="4">
    <location>
        <begin position="137"/>
        <end position="161"/>
    </location>
</feature>
<dbReference type="RefSeq" id="WP_306858064.1">
    <property type="nucleotide sequence ID" value="NZ_JAUSRB010000001.1"/>
</dbReference>
<dbReference type="Proteomes" id="UP001230426">
    <property type="component" value="Unassembled WGS sequence"/>
</dbReference>
<evidence type="ECO:0000256" key="3">
    <source>
        <dbReference type="ARBA" id="ARBA00023163"/>
    </source>
</evidence>
<protein>
    <submittedName>
        <fullName evidence="6">DNA-binding HxlR family transcriptional regulator</fullName>
    </submittedName>
</protein>
<dbReference type="PANTHER" id="PTHR33204">
    <property type="entry name" value="TRANSCRIPTIONAL REGULATOR, MARR FAMILY"/>
    <property type="match status" value="1"/>
</dbReference>
<keyword evidence="2 6" id="KW-0238">DNA-binding</keyword>
<dbReference type="PROSITE" id="PS51118">
    <property type="entry name" value="HTH_HXLR"/>
    <property type="match status" value="1"/>
</dbReference>
<dbReference type="SUPFAM" id="SSF46785">
    <property type="entry name" value="Winged helix' DNA-binding domain"/>
    <property type="match status" value="1"/>
</dbReference>
<dbReference type="GO" id="GO:0003677">
    <property type="term" value="F:DNA binding"/>
    <property type="evidence" value="ECO:0007669"/>
    <property type="project" value="UniProtKB-KW"/>
</dbReference>
<keyword evidence="1" id="KW-0805">Transcription regulation</keyword>
<evidence type="ECO:0000313" key="6">
    <source>
        <dbReference type="EMBL" id="MDP9862068.1"/>
    </source>
</evidence>
<gene>
    <name evidence="6" type="ORF">J2S55_001327</name>
</gene>
<evidence type="ECO:0000256" key="2">
    <source>
        <dbReference type="ARBA" id="ARBA00023125"/>
    </source>
</evidence>
<dbReference type="EMBL" id="JAUSRB010000001">
    <property type="protein sequence ID" value="MDP9862068.1"/>
    <property type="molecule type" value="Genomic_DNA"/>
</dbReference>
<dbReference type="Gene3D" id="1.10.10.10">
    <property type="entry name" value="Winged helix-like DNA-binding domain superfamily/Winged helix DNA-binding domain"/>
    <property type="match status" value="1"/>
</dbReference>
<evidence type="ECO:0000256" key="1">
    <source>
        <dbReference type="ARBA" id="ARBA00023015"/>
    </source>
</evidence>
<dbReference type="PANTHER" id="PTHR33204:SF18">
    <property type="entry name" value="TRANSCRIPTIONAL REGULATORY PROTEIN"/>
    <property type="match status" value="1"/>
</dbReference>
<evidence type="ECO:0000313" key="7">
    <source>
        <dbReference type="Proteomes" id="UP001230426"/>
    </source>
</evidence>
<name>A0ABT9QYK8_9ACTN</name>
<sequence>MTGEQPAPTPPGGRWTDSTCPVARTVDLIGDRWTLLIIRDAMDGARAFTDFQERLGVARNILSVRLRRLVEHGILARRTAPSGKRQEYVLTEAGRNLFATVVALRQWGERHLFAPHEPHSVLVDERGAIVPELQPRDAAGTALTVESTGVRKPDAAASPRT</sequence>
<reference evidence="6 7" key="1">
    <citation type="submission" date="2023-07" db="EMBL/GenBank/DDBJ databases">
        <title>Sequencing the genomes of 1000 actinobacteria strains.</title>
        <authorList>
            <person name="Klenk H.-P."/>
        </authorList>
    </citation>
    <scope>NUCLEOTIDE SEQUENCE [LARGE SCALE GENOMIC DNA]</scope>
    <source>
        <strain evidence="6 7">DSM 44109</strain>
    </source>
</reference>
<feature type="domain" description="HTH hxlR-type" evidence="5">
    <location>
        <begin position="20"/>
        <end position="116"/>
    </location>
</feature>
<evidence type="ECO:0000256" key="4">
    <source>
        <dbReference type="SAM" id="MobiDB-lite"/>
    </source>
</evidence>
<proteinExistence type="predicted"/>
<dbReference type="InterPro" id="IPR036388">
    <property type="entry name" value="WH-like_DNA-bd_sf"/>
</dbReference>